<accession>A0A1M7UV22</accession>
<dbReference type="AlphaFoldDB" id="A0A1M7UV22"/>
<dbReference type="Proteomes" id="UP000184096">
    <property type="component" value="Chromosome I"/>
</dbReference>
<gene>
    <name evidence="1" type="ORF">SAMN05444170_6812</name>
</gene>
<organism evidence="1 2">
    <name type="scientific">Bradyrhizobium erythrophlei</name>
    <dbReference type="NCBI Taxonomy" id="1437360"/>
    <lineage>
        <taxon>Bacteria</taxon>
        <taxon>Pseudomonadati</taxon>
        <taxon>Pseudomonadota</taxon>
        <taxon>Alphaproteobacteria</taxon>
        <taxon>Hyphomicrobiales</taxon>
        <taxon>Nitrobacteraceae</taxon>
        <taxon>Bradyrhizobium</taxon>
    </lineage>
</organism>
<protein>
    <submittedName>
        <fullName evidence="1">Uncharacterized protein</fullName>
    </submittedName>
</protein>
<name>A0A1M7UV22_9BRAD</name>
<reference evidence="2" key="1">
    <citation type="submission" date="2016-11" db="EMBL/GenBank/DDBJ databases">
        <authorList>
            <person name="Varghese N."/>
            <person name="Submissions S."/>
        </authorList>
    </citation>
    <scope>NUCLEOTIDE SEQUENCE [LARGE SCALE GENOMIC DNA]</scope>
    <source>
        <strain evidence="2">GAS401</strain>
    </source>
</reference>
<evidence type="ECO:0000313" key="2">
    <source>
        <dbReference type="Proteomes" id="UP000184096"/>
    </source>
</evidence>
<sequence>MINIRAFQIERERLRRFCFRQTRAVVVIRDIAGGLEDPRSNPVMLIAEWLLISLTVNAVRFADPDDCCDDLVPSVFAVPRAPITKRDVAAALDVHQGHMPFIVDYRVGEVMWPLLSTHPTAETLRQIKIWDRGMRQRRRIGGVVTCDAAANSIAILCDGSRVLRRSGGETFDLAGRFWREANNEIASQRCMSREAWRRKEFQTDGNA</sequence>
<keyword evidence="2" id="KW-1185">Reference proteome</keyword>
<evidence type="ECO:0000313" key="1">
    <source>
        <dbReference type="EMBL" id="SHN86746.1"/>
    </source>
</evidence>
<dbReference type="RefSeq" id="WP_156898842.1">
    <property type="nucleotide sequence ID" value="NZ_LT670849.1"/>
</dbReference>
<dbReference type="EMBL" id="LT670849">
    <property type="protein sequence ID" value="SHN86746.1"/>
    <property type="molecule type" value="Genomic_DNA"/>
</dbReference>
<proteinExistence type="predicted"/>